<evidence type="ECO:0000313" key="2">
    <source>
        <dbReference type="Proteomes" id="UP000886523"/>
    </source>
</evidence>
<gene>
    <name evidence="1" type="ORF">BS47DRAFT_1341617</name>
</gene>
<accession>A0A9P6DY84</accession>
<dbReference type="EMBL" id="MU128947">
    <property type="protein sequence ID" value="KAF9515694.1"/>
    <property type="molecule type" value="Genomic_DNA"/>
</dbReference>
<dbReference type="AlphaFoldDB" id="A0A9P6DY84"/>
<dbReference type="Proteomes" id="UP000886523">
    <property type="component" value="Unassembled WGS sequence"/>
</dbReference>
<sequence>MAIPQPALKPFFQAMKTALGARAATTRVSVPEGLYMQNLGLRNTNVSTINLLWCRSDY</sequence>
<keyword evidence="2" id="KW-1185">Reference proteome</keyword>
<dbReference type="OrthoDB" id="3030707at2759"/>
<evidence type="ECO:0000313" key="1">
    <source>
        <dbReference type="EMBL" id="KAF9515694.1"/>
    </source>
</evidence>
<protein>
    <submittedName>
        <fullName evidence="1">Uncharacterized protein</fullName>
    </submittedName>
</protein>
<organism evidence="1 2">
    <name type="scientific">Hydnum rufescens UP504</name>
    <dbReference type="NCBI Taxonomy" id="1448309"/>
    <lineage>
        <taxon>Eukaryota</taxon>
        <taxon>Fungi</taxon>
        <taxon>Dikarya</taxon>
        <taxon>Basidiomycota</taxon>
        <taxon>Agaricomycotina</taxon>
        <taxon>Agaricomycetes</taxon>
        <taxon>Cantharellales</taxon>
        <taxon>Hydnaceae</taxon>
        <taxon>Hydnum</taxon>
    </lineage>
</organism>
<name>A0A9P6DY84_9AGAM</name>
<proteinExistence type="predicted"/>
<comment type="caution">
    <text evidence="1">The sequence shown here is derived from an EMBL/GenBank/DDBJ whole genome shotgun (WGS) entry which is preliminary data.</text>
</comment>
<reference evidence="1" key="1">
    <citation type="journal article" date="2020" name="Nat. Commun.">
        <title>Large-scale genome sequencing of mycorrhizal fungi provides insights into the early evolution of symbiotic traits.</title>
        <authorList>
            <person name="Miyauchi S."/>
            <person name="Kiss E."/>
            <person name="Kuo A."/>
            <person name="Drula E."/>
            <person name="Kohler A."/>
            <person name="Sanchez-Garcia M."/>
            <person name="Morin E."/>
            <person name="Andreopoulos B."/>
            <person name="Barry K.W."/>
            <person name="Bonito G."/>
            <person name="Buee M."/>
            <person name="Carver A."/>
            <person name="Chen C."/>
            <person name="Cichocki N."/>
            <person name="Clum A."/>
            <person name="Culley D."/>
            <person name="Crous P.W."/>
            <person name="Fauchery L."/>
            <person name="Girlanda M."/>
            <person name="Hayes R.D."/>
            <person name="Keri Z."/>
            <person name="LaButti K."/>
            <person name="Lipzen A."/>
            <person name="Lombard V."/>
            <person name="Magnuson J."/>
            <person name="Maillard F."/>
            <person name="Murat C."/>
            <person name="Nolan M."/>
            <person name="Ohm R.A."/>
            <person name="Pangilinan J."/>
            <person name="Pereira M.F."/>
            <person name="Perotto S."/>
            <person name="Peter M."/>
            <person name="Pfister S."/>
            <person name="Riley R."/>
            <person name="Sitrit Y."/>
            <person name="Stielow J.B."/>
            <person name="Szollosi G."/>
            <person name="Zifcakova L."/>
            <person name="Stursova M."/>
            <person name="Spatafora J.W."/>
            <person name="Tedersoo L."/>
            <person name="Vaario L.M."/>
            <person name="Yamada A."/>
            <person name="Yan M."/>
            <person name="Wang P."/>
            <person name="Xu J."/>
            <person name="Bruns T."/>
            <person name="Baldrian P."/>
            <person name="Vilgalys R."/>
            <person name="Dunand C."/>
            <person name="Henrissat B."/>
            <person name="Grigoriev I.V."/>
            <person name="Hibbett D."/>
            <person name="Nagy L.G."/>
            <person name="Martin F.M."/>
        </authorList>
    </citation>
    <scope>NUCLEOTIDE SEQUENCE</scope>
    <source>
        <strain evidence="1">UP504</strain>
    </source>
</reference>